<feature type="transmembrane region" description="Helical" evidence="11">
    <location>
        <begin position="142"/>
        <end position="161"/>
    </location>
</feature>
<accession>A0A1L7CYZ8</accession>
<dbReference type="GO" id="GO:0005886">
    <property type="term" value="C:plasma membrane"/>
    <property type="evidence" value="ECO:0007669"/>
    <property type="project" value="UniProtKB-SubCell"/>
</dbReference>
<gene>
    <name evidence="13" type="ORF">CSPHI_08470</name>
</gene>
<dbReference type="EMBL" id="CP009248">
    <property type="protein sequence ID" value="APT91054.1"/>
    <property type="molecule type" value="Genomic_DNA"/>
</dbReference>
<keyword evidence="2" id="KW-1003">Cell membrane</keyword>
<keyword evidence="6 11" id="KW-0472">Membrane</keyword>
<name>A0A1L7CYZ8_9CORY</name>
<feature type="compositionally biased region" description="Low complexity" evidence="10">
    <location>
        <begin position="98"/>
        <end position="108"/>
    </location>
</feature>
<keyword evidence="14" id="KW-1185">Reference proteome</keyword>
<evidence type="ECO:0000256" key="5">
    <source>
        <dbReference type="ARBA" id="ARBA00023015"/>
    </source>
</evidence>
<dbReference type="PANTHER" id="PTHR37461:SF1">
    <property type="entry name" value="ANTI-SIGMA-K FACTOR RSKA"/>
    <property type="match status" value="1"/>
</dbReference>
<evidence type="ECO:0000256" key="2">
    <source>
        <dbReference type="ARBA" id="ARBA00022475"/>
    </source>
</evidence>
<dbReference type="Pfam" id="PF10099">
    <property type="entry name" value="RskA_C"/>
    <property type="match status" value="1"/>
</dbReference>
<protein>
    <recommendedName>
        <fullName evidence="9">Regulator of SigK</fullName>
    </recommendedName>
    <alternativeName>
        <fullName evidence="8">Sigma-K anti-sigma factor RskA</fullName>
    </alternativeName>
</protein>
<dbReference type="Gene3D" id="1.10.10.1320">
    <property type="entry name" value="Anti-sigma factor, zinc-finger domain"/>
    <property type="match status" value="1"/>
</dbReference>
<keyword evidence="5" id="KW-0805">Transcription regulation</keyword>
<keyword evidence="3 11" id="KW-0812">Transmembrane</keyword>
<dbReference type="STRING" id="1437874.CSPHI_08470"/>
<evidence type="ECO:0000256" key="10">
    <source>
        <dbReference type="SAM" id="MobiDB-lite"/>
    </source>
</evidence>
<evidence type="ECO:0000256" key="4">
    <source>
        <dbReference type="ARBA" id="ARBA00022989"/>
    </source>
</evidence>
<evidence type="ECO:0000259" key="12">
    <source>
        <dbReference type="Pfam" id="PF10099"/>
    </source>
</evidence>
<dbReference type="Proteomes" id="UP000185469">
    <property type="component" value="Chromosome"/>
</dbReference>
<comment type="subcellular location">
    <subcellularLocation>
        <location evidence="1">Cell membrane</location>
        <topology evidence="1">Single-pass membrane protein</topology>
    </subcellularLocation>
</comment>
<evidence type="ECO:0000256" key="9">
    <source>
        <dbReference type="ARBA" id="ARBA00030803"/>
    </source>
</evidence>
<sequence length="284" mass="27869">MTASDAHDLFDDHGDSRDLAGWAALAALDAVDAADAGHVDALRADPEFRRLLAGFREVAADLAAAVAAAPPPRLRPRVLAAVTGRAPAAADGGGRAGAAGAAGPAAADGGAGGGGVDRAERPGPGAADAAGHPGGRGRRRRAAVVVAGALLLGGLGLGVLAERLGEDAAGPDRPGVAGEADPGRIVAEAEVAGGTVRVEYAAGSDAAVVRLTDVPPPPAGSAYQMWVRDASGSHSRGVMEADEVTPEMTAEITGIAGARGLLISMEPAGGSERPSTPIVELPLN</sequence>
<keyword evidence="4 11" id="KW-1133">Transmembrane helix</keyword>
<evidence type="ECO:0000313" key="14">
    <source>
        <dbReference type="Proteomes" id="UP000185469"/>
    </source>
</evidence>
<evidence type="ECO:0000313" key="13">
    <source>
        <dbReference type="EMBL" id="APT91054.1"/>
    </source>
</evidence>
<proteinExistence type="predicted"/>
<reference evidence="13 14" key="1">
    <citation type="submission" date="2014-08" db="EMBL/GenBank/DDBJ databases">
        <title>Complete genome sequence of Corynebacterium sphenisci CECT 5990(T) (=DSM 44792(T)), isolated from healthy wild penguins.</title>
        <authorList>
            <person name="Ruckert C."/>
            <person name="Albersmeier A."/>
            <person name="Winkler A."/>
            <person name="Kalinowski J."/>
        </authorList>
    </citation>
    <scope>NUCLEOTIDE SEQUENCE [LARGE SCALE GENOMIC DNA]</scope>
    <source>
        <strain evidence="13 14">DSM 44792</strain>
    </source>
</reference>
<evidence type="ECO:0000256" key="3">
    <source>
        <dbReference type="ARBA" id="ARBA00022692"/>
    </source>
</evidence>
<dbReference type="GO" id="GO:0016989">
    <property type="term" value="F:sigma factor antagonist activity"/>
    <property type="evidence" value="ECO:0007669"/>
    <property type="project" value="TreeGrafter"/>
</dbReference>
<evidence type="ECO:0000256" key="11">
    <source>
        <dbReference type="SAM" id="Phobius"/>
    </source>
</evidence>
<dbReference type="GO" id="GO:0006417">
    <property type="term" value="P:regulation of translation"/>
    <property type="evidence" value="ECO:0007669"/>
    <property type="project" value="TreeGrafter"/>
</dbReference>
<dbReference type="AlphaFoldDB" id="A0A1L7CYZ8"/>
<feature type="compositionally biased region" description="Low complexity" evidence="10">
    <location>
        <begin position="122"/>
        <end position="131"/>
    </location>
</feature>
<dbReference type="InterPro" id="IPR041916">
    <property type="entry name" value="Anti_sigma_zinc_sf"/>
</dbReference>
<organism evidence="13 14">
    <name type="scientific">Corynebacterium sphenisci DSM 44792</name>
    <dbReference type="NCBI Taxonomy" id="1437874"/>
    <lineage>
        <taxon>Bacteria</taxon>
        <taxon>Bacillati</taxon>
        <taxon>Actinomycetota</taxon>
        <taxon>Actinomycetes</taxon>
        <taxon>Mycobacteriales</taxon>
        <taxon>Corynebacteriaceae</taxon>
        <taxon>Corynebacterium</taxon>
    </lineage>
</organism>
<dbReference type="RefSeq" id="WP_075692438.1">
    <property type="nucleotide sequence ID" value="NZ_CP009248.1"/>
</dbReference>
<evidence type="ECO:0000256" key="7">
    <source>
        <dbReference type="ARBA" id="ARBA00023163"/>
    </source>
</evidence>
<feature type="region of interest" description="Disordered" evidence="10">
    <location>
        <begin position="90"/>
        <end position="138"/>
    </location>
</feature>
<dbReference type="PANTHER" id="PTHR37461">
    <property type="entry name" value="ANTI-SIGMA-K FACTOR RSKA"/>
    <property type="match status" value="1"/>
</dbReference>
<evidence type="ECO:0000256" key="1">
    <source>
        <dbReference type="ARBA" id="ARBA00004162"/>
    </source>
</evidence>
<dbReference type="OrthoDB" id="153510at2"/>
<dbReference type="KEGG" id="csph:CSPHI_08470"/>
<keyword evidence="7" id="KW-0804">Transcription</keyword>
<dbReference type="InterPro" id="IPR051474">
    <property type="entry name" value="Anti-sigma-K/W_factor"/>
</dbReference>
<evidence type="ECO:0000256" key="6">
    <source>
        <dbReference type="ARBA" id="ARBA00023136"/>
    </source>
</evidence>
<evidence type="ECO:0000256" key="8">
    <source>
        <dbReference type="ARBA" id="ARBA00029829"/>
    </source>
</evidence>
<feature type="domain" description="Anti-sigma K factor RskA C-terminal" evidence="12">
    <location>
        <begin position="145"/>
        <end position="277"/>
    </location>
</feature>
<dbReference type="InterPro" id="IPR018764">
    <property type="entry name" value="RskA_C"/>
</dbReference>